<evidence type="ECO:0000256" key="10">
    <source>
        <dbReference type="ARBA" id="ARBA00022833"/>
    </source>
</evidence>
<feature type="region of interest" description="Disordered" evidence="11">
    <location>
        <begin position="25"/>
        <end position="54"/>
    </location>
</feature>
<dbReference type="GO" id="GO:0042781">
    <property type="term" value="F:3'-tRNA processing endoribonuclease activity"/>
    <property type="evidence" value="ECO:0007669"/>
    <property type="project" value="UniProtKB-EC"/>
</dbReference>
<feature type="compositionally biased region" description="Basic residues" evidence="11">
    <location>
        <begin position="25"/>
        <end position="36"/>
    </location>
</feature>
<dbReference type="InterPro" id="IPR047151">
    <property type="entry name" value="RNZ2-like"/>
</dbReference>
<keyword evidence="14" id="KW-1185">Reference proteome</keyword>
<protein>
    <recommendedName>
        <fullName evidence="4">ribonuclease Z</fullName>
        <ecNumber evidence="4">3.1.26.11</ecNumber>
    </recommendedName>
</protein>
<feature type="compositionally biased region" description="Basic and acidic residues" evidence="11">
    <location>
        <begin position="493"/>
        <end position="503"/>
    </location>
</feature>
<comment type="cofactor">
    <cofactor evidence="2">
        <name>Zn(2+)</name>
        <dbReference type="ChEBI" id="CHEBI:29105"/>
    </cofactor>
</comment>
<feature type="domain" description="Metallo-beta-lactamase" evidence="12">
    <location>
        <begin position="793"/>
        <end position="860"/>
    </location>
</feature>
<dbReference type="GO" id="GO:0046872">
    <property type="term" value="F:metal ion binding"/>
    <property type="evidence" value="ECO:0007669"/>
    <property type="project" value="UniProtKB-KW"/>
</dbReference>
<evidence type="ECO:0000256" key="4">
    <source>
        <dbReference type="ARBA" id="ARBA00012477"/>
    </source>
</evidence>
<name>A0ABD3N794_9STRA</name>
<evidence type="ECO:0000256" key="9">
    <source>
        <dbReference type="ARBA" id="ARBA00022801"/>
    </source>
</evidence>
<dbReference type="InterPro" id="IPR036866">
    <property type="entry name" value="RibonucZ/Hydroxyglut_hydro"/>
</dbReference>
<keyword evidence="10" id="KW-0862">Zinc</keyword>
<evidence type="ECO:0000256" key="2">
    <source>
        <dbReference type="ARBA" id="ARBA00001947"/>
    </source>
</evidence>
<organism evidence="13 14">
    <name type="scientific">Discostella pseudostelligera</name>
    <dbReference type="NCBI Taxonomy" id="259834"/>
    <lineage>
        <taxon>Eukaryota</taxon>
        <taxon>Sar</taxon>
        <taxon>Stramenopiles</taxon>
        <taxon>Ochrophyta</taxon>
        <taxon>Bacillariophyta</taxon>
        <taxon>Coscinodiscophyceae</taxon>
        <taxon>Thalassiosirophycidae</taxon>
        <taxon>Stephanodiscales</taxon>
        <taxon>Stephanodiscaceae</taxon>
        <taxon>Discostella</taxon>
    </lineage>
</organism>
<proteinExistence type="inferred from homology"/>
<evidence type="ECO:0000256" key="5">
    <source>
        <dbReference type="ARBA" id="ARBA00022694"/>
    </source>
</evidence>
<evidence type="ECO:0000256" key="1">
    <source>
        <dbReference type="ARBA" id="ARBA00000402"/>
    </source>
</evidence>
<evidence type="ECO:0000313" key="14">
    <source>
        <dbReference type="Proteomes" id="UP001530293"/>
    </source>
</evidence>
<dbReference type="EC" id="3.1.26.11" evidence="4"/>
<comment type="similarity">
    <text evidence="3">Belongs to the RNase Z family.</text>
</comment>
<evidence type="ECO:0000256" key="3">
    <source>
        <dbReference type="ARBA" id="ARBA00007823"/>
    </source>
</evidence>
<dbReference type="PANTHER" id="PTHR12553">
    <property type="entry name" value="ZINC PHOSPHODIESTERASE ELAC PROTEIN 2"/>
    <property type="match status" value="1"/>
</dbReference>
<dbReference type="InterPro" id="IPR001279">
    <property type="entry name" value="Metallo-B-lactamas"/>
</dbReference>
<dbReference type="EMBL" id="JALLBG020000034">
    <property type="protein sequence ID" value="KAL3770891.1"/>
    <property type="molecule type" value="Genomic_DNA"/>
</dbReference>
<keyword evidence="6" id="KW-0540">Nuclease</keyword>
<evidence type="ECO:0000259" key="12">
    <source>
        <dbReference type="Pfam" id="PF00753"/>
    </source>
</evidence>
<keyword evidence="7" id="KW-0479">Metal-binding</keyword>
<sequence>MEASLEILTDGSELTEPAIFLTIRRSSRTTKQHHRGAAGVSSSSSSNGQENDESLDVALQQRHQRQHRQEDMSTEQDTDCFYHYNDESSYSSTDYNDADECGGGTILARYNLSGIPTLTSRLVSDQSFKLLKGGAFRSVLVPSLTSYPFGYSDADDIICYGDAAATTGDQHATVAGGKDETNNAIKGTCIAGLPSLFLSLLQMGYKNANSNNKLPLSSTSTVAGLPNDDGDDNYCELSSDEIMTGVDKNRGGVVGGYGDVSIIGPPGIGNMVDSMLDVMFGEYRNRPSLRICEVPSSDSSSSCNWWEVYHDTYVKIWAQSVSQHQHGISMTCCAECSRSVDMDAQPNYQYETTSDGRRGVEEDHNCIVYVVTLLPQQKSRTDVKTPKKSSNTITRPYSFAMLPHGSMPQSSAWKCHKCNNIQLRRHCSTDSLWNALRQLPQEIVSATANGSKQDYPLLDFILHFGPPSAVNGKRTANEDEAEESPLRKRRRTEIRTHHEEASQRIKKVPRHGIHVPSWASKLTDHHLITVPNRDVIDEGILIRAQHRSRLLNRSLPFAFPLNDRTTEGCEKIQPRFAAVDPSETRGTNEDLAYGLRSCTSVILHGWDSTCQNEISSHVDKDTIVMNPFTFLSRIESTRDRCNTHNFSSWKDIDSNNDAASDEMNYVKTVQTLRCKFSGGECICGECENASSSANASGNVDDNEIDLGSISDCDIDHQSDHEQAQQHVGDDGACANNCAIDCVPEGFELDVSNAQFLMLGTGCATPSPLRGSSAYGLLLPTSTKSKGILVLSAIIECGEGTLTGLLRHLPYLTMGDIYESRLSYLQFQLSHVGFIWISHAHLDHYGDLPLLVQAIANAKKRSAHRPQLRNPLFVIAPSKVLSYLELYCDQLNATNDTSGRTHSCKPQMYVGVTHQEYQYSRSSLMLKASIDRYALSTPPQYKIDTYCPFRSVFNVGVEHCRDSFALMISFCIPSDGTLSTNDTLFQLVFSGDTRPSPQLIQKCVSYFRTGPDLLLHEGTFLNDDQGKADAVRKRHSTTVEALDVAQSMNAKSCILTHFSQRYKHVSSTDACSTSPAPYTLSWGIALDGMLIPLKKHALSNLFQLRQCVDAVMLPMSDST</sequence>
<keyword evidence="9" id="KW-0378">Hydrolase</keyword>
<accession>A0ABD3N794</accession>
<comment type="caution">
    <text evidence="13">The sequence shown here is derived from an EMBL/GenBank/DDBJ whole genome shotgun (WGS) entry which is preliminary data.</text>
</comment>
<dbReference type="PANTHER" id="PTHR12553:SF49">
    <property type="entry name" value="ZINC PHOSPHODIESTERASE ELAC PROTEIN 2"/>
    <property type="match status" value="1"/>
</dbReference>
<dbReference type="SUPFAM" id="SSF56281">
    <property type="entry name" value="Metallo-hydrolase/oxidoreductase"/>
    <property type="match status" value="1"/>
</dbReference>
<comment type="catalytic activity">
    <reaction evidence="1">
        <text>Endonucleolytic cleavage of RNA, removing extra 3' nucleotides from tRNA precursor, generating 3' termini of tRNAs. A 3'-hydroxy group is left at the tRNA terminus and a 5'-phosphoryl group is left at the trailer molecule.</text>
        <dbReference type="EC" id="3.1.26.11"/>
    </reaction>
</comment>
<feature type="region of interest" description="Disordered" evidence="11">
    <location>
        <begin position="60"/>
        <end position="79"/>
    </location>
</feature>
<dbReference type="AlphaFoldDB" id="A0ABD3N794"/>
<evidence type="ECO:0000256" key="6">
    <source>
        <dbReference type="ARBA" id="ARBA00022722"/>
    </source>
</evidence>
<dbReference type="Gene3D" id="3.60.15.10">
    <property type="entry name" value="Ribonuclease Z/Hydroxyacylglutathione hydrolase-like"/>
    <property type="match status" value="1"/>
</dbReference>
<keyword evidence="5" id="KW-0819">tRNA processing</keyword>
<dbReference type="Pfam" id="PF00753">
    <property type="entry name" value="Lactamase_B"/>
    <property type="match status" value="1"/>
</dbReference>
<feature type="region of interest" description="Disordered" evidence="11">
    <location>
        <begin position="469"/>
        <end position="505"/>
    </location>
</feature>
<keyword evidence="8" id="KW-0255">Endonuclease</keyword>
<reference evidence="13 14" key="1">
    <citation type="submission" date="2024-10" db="EMBL/GenBank/DDBJ databases">
        <title>Updated reference genomes for cyclostephanoid diatoms.</title>
        <authorList>
            <person name="Roberts W.R."/>
            <person name="Alverson A.J."/>
        </authorList>
    </citation>
    <scope>NUCLEOTIDE SEQUENCE [LARGE SCALE GENOMIC DNA]</scope>
    <source>
        <strain evidence="13 14">AJA232-27</strain>
    </source>
</reference>
<gene>
    <name evidence="13" type="ORF">ACHAWU_003200</name>
</gene>
<evidence type="ECO:0000256" key="8">
    <source>
        <dbReference type="ARBA" id="ARBA00022759"/>
    </source>
</evidence>
<evidence type="ECO:0000256" key="7">
    <source>
        <dbReference type="ARBA" id="ARBA00022723"/>
    </source>
</evidence>
<evidence type="ECO:0000313" key="13">
    <source>
        <dbReference type="EMBL" id="KAL3770891.1"/>
    </source>
</evidence>
<evidence type="ECO:0000256" key="11">
    <source>
        <dbReference type="SAM" id="MobiDB-lite"/>
    </source>
</evidence>
<dbReference type="Proteomes" id="UP001530293">
    <property type="component" value="Unassembled WGS sequence"/>
</dbReference>